<dbReference type="Gramene" id="Pp3c11_5850V3.1">
    <property type="protein sequence ID" value="Pp3c11_5850V3.1"/>
    <property type="gene ID" value="Pp3c11_5850"/>
</dbReference>
<keyword evidence="13" id="KW-1185">Reference proteome</keyword>
<dbReference type="InterPro" id="IPR015943">
    <property type="entry name" value="WD40/YVTN_repeat-like_dom_sf"/>
</dbReference>
<dbReference type="PANTHER" id="PTHR15598">
    <property type="entry name" value="ENHANCER OF MRNA-DECAPPING PROTEIN 4"/>
    <property type="match status" value="1"/>
</dbReference>
<dbReference type="RefSeq" id="XP_024388149.1">
    <property type="nucleotide sequence ID" value="XM_024532381.2"/>
</dbReference>
<dbReference type="RefSeq" id="XP_024388146.1">
    <property type="nucleotide sequence ID" value="XM_024532378.2"/>
</dbReference>
<dbReference type="InterPro" id="IPR036322">
    <property type="entry name" value="WD40_repeat_dom_sf"/>
</dbReference>
<reference evidence="11 13" key="1">
    <citation type="journal article" date="2008" name="Science">
        <title>The Physcomitrella genome reveals evolutionary insights into the conquest of land by plants.</title>
        <authorList>
            <person name="Rensing S."/>
            <person name="Lang D."/>
            <person name="Zimmer A."/>
            <person name="Terry A."/>
            <person name="Salamov A."/>
            <person name="Shapiro H."/>
            <person name="Nishiyama T."/>
            <person name="Perroud P.-F."/>
            <person name="Lindquist E."/>
            <person name="Kamisugi Y."/>
            <person name="Tanahashi T."/>
            <person name="Sakakibara K."/>
            <person name="Fujita T."/>
            <person name="Oishi K."/>
            <person name="Shin-I T."/>
            <person name="Kuroki Y."/>
            <person name="Toyoda A."/>
            <person name="Suzuki Y."/>
            <person name="Hashimoto A."/>
            <person name="Yamaguchi K."/>
            <person name="Sugano A."/>
            <person name="Kohara Y."/>
            <person name="Fujiyama A."/>
            <person name="Anterola A."/>
            <person name="Aoki S."/>
            <person name="Ashton N."/>
            <person name="Barbazuk W.B."/>
            <person name="Barker E."/>
            <person name="Bennetzen J."/>
            <person name="Bezanilla M."/>
            <person name="Blankenship R."/>
            <person name="Cho S.H."/>
            <person name="Dutcher S."/>
            <person name="Estelle M."/>
            <person name="Fawcett J.A."/>
            <person name="Gundlach H."/>
            <person name="Hanada K."/>
            <person name="Heyl A."/>
            <person name="Hicks K.A."/>
            <person name="Hugh J."/>
            <person name="Lohr M."/>
            <person name="Mayer K."/>
            <person name="Melkozernov A."/>
            <person name="Murata T."/>
            <person name="Nelson D."/>
            <person name="Pils B."/>
            <person name="Prigge M."/>
            <person name="Reiss B."/>
            <person name="Renner T."/>
            <person name="Rombauts S."/>
            <person name="Rushton P."/>
            <person name="Sanderfoot A."/>
            <person name="Schween G."/>
            <person name="Shiu S.-H."/>
            <person name="Stueber K."/>
            <person name="Theodoulou F.L."/>
            <person name="Tu H."/>
            <person name="Van de Peer Y."/>
            <person name="Verrier P.J."/>
            <person name="Waters E."/>
            <person name="Wood A."/>
            <person name="Yang L."/>
            <person name="Cove D."/>
            <person name="Cuming A."/>
            <person name="Hasebe M."/>
            <person name="Lucas S."/>
            <person name="Mishler D.B."/>
            <person name="Reski R."/>
            <person name="Grigoriev I."/>
            <person name="Quatrano R.S."/>
            <person name="Boore J.L."/>
        </authorList>
    </citation>
    <scope>NUCLEOTIDE SEQUENCE [LARGE SCALE GENOMIC DNA]</scope>
    <source>
        <strain evidence="12 13">cv. Gransden 2004</strain>
    </source>
</reference>
<evidence type="ECO:0000256" key="1">
    <source>
        <dbReference type="ARBA" id="ARBA00004201"/>
    </source>
</evidence>
<dbReference type="RefSeq" id="XP_073393206.1">
    <property type="nucleotide sequence ID" value="XM_073537105.1"/>
</dbReference>
<protein>
    <submittedName>
        <fullName evidence="11 12">Uncharacterized protein</fullName>
    </submittedName>
</protein>
<dbReference type="GeneID" id="112288307"/>
<dbReference type="InterPro" id="IPR045152">
    <property type="entry name" value="EDC4-like"/>
</dbReference>
<feature type="region of interest" description="Disordered" evidence="8">
    <location>
        <begin position="761"/>
        <end position="809"/>
    </location>
</feature>
<dbReference type="EMBL" id="ABEU02000011">
    <property type="protein sequence ID" value="PNR44878.1"/>
    <property type="molecule type" value="Genomic_DNA"/>
</dbReference>
<dbReference type="OrthoDB" id="21128at2759"/>
<dbReference type="Gene3D" id="2.130.10.10">
    <property type="entry name" value="YVTN repeat-like/Quinoprotein amine dehydrogenase"/>
    <property type="match status" value="2"/>
</dbReference>
<keyword evidence="6" id="KW-0175">Coiled coil</keyword>
<dbReference type="InterPro" id="IPR044938">
    <property type="entry name" value="EDC4_C_sf"/>
</dbReference>
<reference evidence="11 13" key="2">
    <citation type="journal article" date="2018" name="Plant J.">
        <title>The Physcomitrella patens chromosome-scale assembly reveals moss genome structure and evolution.</title>
        <authorList>
            <person name="Lang D."/>
            <person name="Ullrich K.K."/>
            <person name="Murat F."/>
            <person name="Fuchs J."/>
            <person name="Jenkins J."/>
            <person name="Haas F.B."/>
            <person name="Piednoel M."/>
            <person name="Gundlach H."/>
            <person name="Van Bel M."/>
            <person name="Meyberg R."/>
            <person name="Vives C."/>
            <person name="Morata J."/>
            <person name="Symeonidi A."/>
            <person name="Hiss M."/>
            <person name="Muchero W."/>
            <person name="Kamisugi Y."/>
            <person name="Saleh O."/>
            <person name="Blanc G."/>
            <person name="Decker E.L."/>
            <person name="van Gessel N."/>
            <person name="Grimwood J."/>
            <person name="Hayes R.D."/>
            <person name="Graham S.W."/>
            <person name="Gunter L.E."/>
            <person name="McDaniel S.F."/>
            <person name="Hoernstein S.N.W."/>
            <person name="Larsson A."/>
            <person name="Li F.W."/>
            <person name="Perroud P.F."/>
            <person name="Phillips J."/>
            <person name="Ranjan P."/>
            <person name="Rokshar D.S."/>
            <person name="Rothfels C.J."/>
            <person name="Schneider L."/>
            <person name="Shu S."/>
            <person name="Stevenson D.W."/>
            <person name="Thummler F."/>
            <person name="Tillich M."/>
            <person name="Villarreal Aguilar J.C."/>
            <person name="Widiez T."/>
            <person name="Wong G.K."/>
            <person name="Wymore A."/>
            <person name="Zhang Y."/>
            <person name="Zimmer A.D."/>
            <person name="Quatrano R.S."/>
            <person name="Mayer K.F.X."/>
            <person name="Goodstein D."/>
            <person name="Casacuberta J.M."/>
            <person name="Vandepoele K."/>
            <person name="Reski R."/>
            <person name="Cuming A.C."/>
            <person name="Tuskan G.A."/>
            <person name="Maumus F."/>
            <person name="Salse J."/>
            <person name="Schmutz J."/>
            <person name="Rensing S.A."/>
        </authorList>
    </citation>
    <scope>NUCLEOTIDE SEQUENCE [LARGE SCALE GENOMIC DNA]</scope>
    <source>
        <strain evidence="12 13">cv. Gransden 2004</strain>
    </source>
</reference>
<evidence type="ECO:0000256" key="3">
    <source>
        <dbReference type="ARBA" id="ARBA00022490"/>
    </source>
</evidence>
<proteinExistence type="inferred from homology"/>
<evidence type="ECO:0000313" key="12">
    <source>
        <dbReference type="EnsemblPlants" id="Pp3c11_5850V3.1"/>
    </source>
</evidence>
<gene>
    <name evidence="12" type="primary">LOC112288307</name>
    <name evidence="11" type="ORF">PHYPA_014648</name>
</gene>
<dbReference type="KEGG" id="ppp:112288307"/>
<dbReference type="GO" id="GO:0031087">
    <property type="term" value="P:deadenylation-independent decapping of nuclear-transcribed mRNA"/>
    <property type="evidence" value="ECO:0000318"/>
    <property type="project" value="GO_Central"/>
</dbReference>
<feature type="compositionally biased region" description="Polar residues" evidence="8">
    <location>
        <begin position="1082"/>
        <end position="1096"/>
    </location>
</feature>
<evidence type="ECO:0000313" key="13">
    <source>
        <dbReference type="Proteomes" id="UP000006727"/>
    </source>
</evidence>
<keyword evidence="5" id="KW-0677">Repeat</keyword>
<dbReference type="STRING" id="3218.A0A2K1JTM5"/>
<evidence type="ECO:0000256" key="7">
    <source>
        <dbReference type="PROSITE-ProRule" id="PRU00221"/>
    </source>
</evidence>
<dbReference type="Proteomes" id="UP000006727">
    <property type="component" value="Chromosome 11"/>
</dbReference>
<sequence length="1552" mass="168546">MGAPGPPGVYDLQKYSRGPTQSPHSPQLGSYQPSSQVSSFHYQLPSRDSNPLGSNPPSSYQPSSYASSNLQCTNYTYFGTQNQQSGSPVCDSQKFMHNVQDQGPRTQAPYSTALFNQQPGSSFPRLPSSSLLSNQAQSSLPMSSSSLSSQSKFSQTGIPCSPASGHSVEATRLMALLTTQQSEGQGANEDDENSSVPGAHHRSPRLPVSPRYSNVSFGIQPSSPASPVSVALPIASLVTSAAPRRLASKPLKGQHLRGDHIIYDVDICKSGEAQPQLKVSPITVYGSDPSLVLGRQIAVNKKFICYGLRGGTIRVLNKNNAQKILLRGHTQRVSDIAFFSESVHLLASAGEDGNIFVRQIHEGLGENEKLAEYILFAIQLVGDWEACHPRLCWHPTTQDVFFVAIGKYVVKIDINEAKQSGGSEAFSTEHPLVCRLGDACKGISVTAQHDDVITDFAVPFSDPCRLTSASKDGTVRVWEEHKQCLSKFTPYNGNSVDAVSYLFAPQNGNLQFLLTGGPLNQSIRLWMLDEISSKTGQGVWKCTQTLEFKVSSTIKPEKAFFNQIVVAPRAGLILVANAKRHAIYAIHVGFSSTSGIPRMDYLTEFAVAIPILSLTVADDAAIESCEGNLKVFCVQTQAIQQYALDLSQCLPPPVDEQCSEGSTPSTTTKSFSVTQTQWTPTSTAFTALEKGHQKLTTTTGSTVIGITSMSSGSANPGIPLRPTTQHSVAAEGNRVTERTNLITAVPLKDHQDGAAKPTGILTFGGGLQPSTRSNIRPEVTREGYSSSNNAKPPARLLRRRSRSISPAKVTDKQCETKYTAFSNLKAEEGKMVKDIWLEKDSTKALPPIPALPPASVGMTHIFSSSHSVEDDNHVKDDKDAVQSSSVFKPNAFQQLRSPHLVRPSEIMSHAGRAKGEMACISDEAQNQTDVKDSQEATQSCTPSTVKNLSSGTGVQDSVAESSDSLLFARREDAFCASTITSHLRAFKEDDEEGTEFIEKDISVIQNVEDCTTELGSSEVMHLIVVDDAHTENFLEDKLWSASEVDSQDELKNVIAKEREAGVSATAAQHRIASVKGRKSKNKTNLASASLPLNSDPSKPFSAPATLPEGEAESRLNSAFLDLGLITQVATMQESLNQLIAIQKDWQKQIPVMVAVPVAEEAKRLEGAFGQHMEKVVKANMDAMLARVNDENVRREKQDIDRAQQVSTLLNNLLDKDMPIALECGLKELSGVGPKISQTLLLPLQKSLLTGVAEALQKSAIEKFLPQLEKTAVAKLEASITRLLKIQFQTSGRQTLQEELRAGLENLVIPAFERSCEAISEQLDTAFQTGMAEHFCNAQQQKASEDTPLAMTLQEVIGGASVLANVLSDDLLNGTAKLLELIETVCANFSGNDVINHNKRSLPEQALTVQHVEQTLDPTVELNKLLKEGKLEEAFHKALSGDLQLVSWLCLQLEPSSLLSRVPLPLSQGVLLSLVRNLSFDLVKDTGNKLQWIKEAALALDPYDPRLVPHLRGYLGQCYQNCYQMISTTKNQSEQSTLKLISHVINSLLSTCN</sequence>
<evidence type="ECO:0000256" key="4">
    <source>
        <dbReference type="ARBA" id="ARBA00022574"/>
    </source>
</evidence>
<dbReference type="InterPro" id="IPR032401">
    <property type="entry name" value="EDC4_WD40"/>
</dbReference>
<feature type="region of interest" description="Disordered" evidence="8">
    <location>
        <begin position="924"/>
        <end position="954"/>
    </location>
</feature>
<feature type="domain" description="Enhancer of mRNA-decapping protein 4 C-terminal" evidence="10">
    <location>
        <begin position="1422"/>
        <end position="1540"/>
    </location>
</feature>
<evidence type="ECO:0000256" key="8">
    <source>
        <dbReference type="SAM" id="MobiDB-lite"/>
    </source>
</evidence>
<accession>A0A2K1JTM5</accession>
<feature type="compositionally biased region" description="Polar residues" evidence="8">
    <location>
        <begin position="935"/>
        <end position="954"/>
    </location>
</feature>
<evidence type="ECO:0000256" key="2">
    <source>
        <dbReference type="ARBA" id="ARBA00009639"/>
    </source>
</evidence>
<keyword evidence="4 7" id="KW-0853">WD repeat</keyword>
<dbReference type="Pfam" id="PF21289">
    <property type="entry name" value="EDC4_C"/>
    <property type="match status" value="1"/>
</dbReference>
<evidence type="ECO:0000259" key="10">
    <source>
        <dbReference type="Pfam" id="PF21289"/>
    </source>
</evidence>
<dbReference type="SMART" id="SM00320">
    <property type="entry name" value="WD40"/>
    <property type="match status" value="3"/>
</dbReference>
<evidence type="ECO:0000256" key="6">
    <source>
        <dbReference type="ARBA" id="ARBA00023054"/>
    </source>
</evidence>
<dbReference type="PANTHER" id="PTHR15598:SF5">
    <property type="entry name" value="ENHANCER OF MRNA-DECAPPING PROTEIN 4"/>
    <property type="match status" value="1"/>
</dbReference>
<feature type="region of interest" description="Disordered" evidence="8">
    <location>
        <begin position="1073"/>
        <end position="1108"/>
    </location>
</feature>
<dbReference type="FunCoup" id="A0A2K1JTM5">
    <property type="interactions" value="4945"/>
</dbReference>
<reference evidence="12" key="3">
    <citation type="submission" date="2020-12" db="UniProtKB">
        <authorList>
            <consortium name="EnsemblPlants"/>
        </authorList>
    </citation>
    <scope>IDENTIFICATION</scope>
</reference>
<dbReference type="PaxDb" id="3218-PP1S364_54V6.1"/>
<feature type="repeat" description="WD" evidence="7">
    <location>
        <begin position="466"/>
        <end position="479"/>
    </location>
</feature>
<dbReference type="InterPro" id="IPR001680">
    <property type="entry name" value="WD40_rpt"/>
</dbReference>
<dbReference type="Pfam" id="PF16529">
    <property type="entry name" value="Ge1_WD40"/>
    <property type="match status" value="1"/>
</dbReference>
<name>A0A2K1JTM5_PHYPA</name>
<keyword evidence="3" id="KW-0963">Cytoplasm</keyword>
<feature type="compositionally biased region" description="Low complexity" evidence="8">
    <location>
        <begin position="55"/>
        <end position="65"/>
    </location>
</feature>
<dbReference type="Gene3D" id="1.10.220.100">
    <property type="entry name" value="conserved c-terminal region of ge- 1"/>
    <property type="match status" value="1"/>
</dbReference>
<feature type="compositionally biased region" description="Polar residues" evidence="8">
    <location>
        <begin position="18"/>
        <end position="53"/>
    </location>
</feature>
<dbReference type="SUPFAM" id="SSF50978">
    <property type="entry name" value="WD40 repeat-like"/>
    <property type="match status" value="1"/>
</dbReference>
<evidence type="ECO:0000256" key="5">
    <source>
        <dbReference type="ARBA" id="ARBA00022737"/>
    </source>
</evidence>
<organism evidence="11">
    <name type="scientific">Physcomitrium patens</name>
    <name type="common">Spreading-leaved earth moss</name>
    <name type="synonym">Physcomitrella patens</name>
    <dbReference type="NCBI Taxonomy" id="3218"/>
    <lineage>
        <taxon>Eukaryota</taxon>
        <taxon>Viridiplantae</taxon>
        <taxon>Streptophyta</taxon>
        <taxon>Embryophyta</taxon>
        <taxon>Bryophyta</taxon>
        <taxon>Bryophytina</taxon>
        <taxon>Bryopsida</taxon>
        <taxon>Funariidae</taxon>
        <taxon>Funariales</taxon>
        <taxon>Funariaceae</taxon>
        <taxon>Physcomitrium</taxon>
    </lineage>
</organism>
<dbReference type="InterPro" id="IPR049404">
    <property type="entry name" value="EDC4_C"/>
</dbReference>
<feature type="region of interest" description="Disordered" evidence="8">
    <location>
        <begin position="112"/>
        <end position="165"/>
    </location>
</feature>
<dbReference type="RefSeq" id="XP_024388145.1">
    <property type="nucleotide sequence ID" value="XM_024532377.2"/>
</dbReference>
<dbReference type="GO" id="GO:0000932">
    <property type="term" value="C:P-body"/>
    <property type="evidence" value="ECO:0000318"/>
    <property type="project" value="GO_Central"/>
</dbReference>
<feature type="compositionally biased region" description="Low complexity" evidence="8">
    <location>
        <begin position="119"/>
        <end position="155"/>
    </location>
</feature>
<evidence type="ECO:0000313" key="11">
    <source>
        <dbReference type="EMBL" id="PNR44878.1"/>
    </source>
</evidence>
<dbReference type="EnsemblPlants" id="Pp3c11_5850V3.1">
    <property type="protein sequence ID" value="Pp3c11_5850V3.1"/>
    <property type="gene ID" value="Pp3c11_5850"/>
</dbReference>
<comment type="similarity">
    <text evidence="2">Belongs to the WD repeat EDC4 family.</text>
</comment>
<feature type="region of interest" description="Disordered" evidence="8">
    <location>
        <begin position="1"/>
        <end position="65"/>
    </location>
</feature>
<dbReference type="PROSITE" id="PS50082">
    <property type="entry name" value="WD_REPEATS_2"/>
    <property type="match status" value="1"/>
</dbReference>
<comment type="subcellular location">
    <subcellularLocation>
        <location evidence="1">Cytoplasm</location>
        <location evidence="1">P-body</location>
    </subcellularLocation>
</comment>
<evidence type="ECO:0000259" key="9">
    <source>
        <dbReference type="Pfam" id="PF16529"/>
    </source>
</evidence>
<feature type="domain" description="Enhancer of mRNA-decapping protein 4 WD40 repeat region" evidence="9">
    <location>
        <begin position="277"/>
        <end position="588"/>
    </location>
</feature>
<dbReference type="FunFam" id="1.10.220.100:FF:000001">
    <property type="entry name" value="Enhancer of mRNA-decapping protein 4"/>
    <property type="match status" value="1"/>
</dbReference>
<feature type="region of interest" description="Disordered" evidence="8">
    <location>
        <begin position="180"/>
        <end position="209"/>
    </location>
</feature>
<dbReference type="RefSeq" id="XP_024388148.1">
    <property type="nucleotide sequence ID" value="XM_024532380.2"/>
</dbReference>
<dbReference type="RefSeq" id="XP_073393205.1">
    <property type="nucleotide sequence ID" value="XM_073537104.1"/>
</dbReference>